<sequence length="384" mass="43073">MAPAAFQMAEAVASFMGISSISTTTDMEARQSLSPHQRGLSFTKIPTQCAAKFSSPSALDNLQPSPAEALQELVRLGFVKGHRGKCPSCKGKLSEPEEYQYEGHLYVRCCDWRRQQRFNVTYFSIFHGSRMKLPDLLKLLVFYARSNRLKSPKVSDAMSVLCSKKKHMFGHLEGDAHTIRKVYVSKTNPEFQDEVQDALRRWKAQKPGKPEPKYWLGHVRIVGIKARAAATVVVVLPTRLVPPGPSPPVESFVELKNSGLAGHINTDRGRQSLLHSDGAQAWPCLVSALGKPSVTSDHVSHSKHEFARTVAVKRRANKRPAAYITGTQSIDRYWQTAQDFIPATLHAKHAKEVNPDLYRYLFAFVWRYQLPLAQDFIQALADMC</sequence>
<comment type="caution">
    <text evidence="1">The sequence shown here is derived from an EMBL/GenBank/DDBJ whole genome shotgun (WGS) entry which is preliminary data.</text>
</comment>
<evidence type="ECO:0000313" key="1">
    <source>
        <dbReference type="EMBL" id="CAE7430452.1"/>
    </source>
</evidence>
<proteinExistence type="predicted"/>
<protein>
    <submittedName>
        <fullName evidence="1">Uncharacterized protein</fullName>
    </submittedName>
</protein>
<dbReference type="Proteomes" id="UP000604046">
    <property type="component" value="Unassembled WGS sequence"/>
</dbReference>
<keyword evidence="2" id="KW-1185">Reference proteome</keyword>
<reference evidence="1" key="1">
    <citation type="submission" date="2021-02" db="EMBL/GenBank/DDBJ databases">
        <authorList>
            <person name="Dougan E. K."/>
            <person name="Rhodes N."/>
            <person name="Thang M."/>
            <person name="Chan C."/>
        </authorList>
    </citation>
    <scope>NUCLEOTIDE SEQUENCE</scope>
</reference>
<name>A0A812RCP2_9DINO</name>
<gene>
    <name evidence="1" type="ORF">SNAT2548_LOCUS23395</name>
</gene>
<dbReference type="OrthoDB" id="10278554at2759"/>
<organism evidence="1 2">
    <name type="scientific">Symbiodinium natans</name>
    <dbReference type="NCBI Taxonomy" id="878477"/>
    <lineage>
        <taxon>Eukaryota</taxon>
        <taxon>Sar</taxon>
        <taxon>Alveolata</taxon>
        <taxon>Dinophyceae</taxon>
        <taxon>Suessiales</taxon>
        <taxon>Symbiodiniaceae</taxon>
        <taxon>Symbiodinium</taxon>
    </lineage>
</organism>
<dbReference type="EMBL" id="CAJNDS010002321">
    <property type="protein sequence ID" value="CAE7430452.1"/>
    <property type="molecule type" value="Genomic_DNA"/>
</dbReference>
<evidence type="ECO:0000313" key="2">
    <source>
        <dbReference type="Proteomes" id="UP000604046"/>
    </source>
</evidence>
<accession>A0A812RCP2</accession>
<dbReference type="AlphaFoldDB" id="A0A812RCP2"/>